<dbReference type="InterPro" id="IPR037009">
    <property type="entry name" value="mRNA_triPase_Cet1_sf"/>
</dbReference>
<evidence type="ECO:0000256" key="5">
    <source>
        <dbReference type="ARBA" id="ARBA00022801"/>
    </source>
</evidence>
<dbReference type="SUPFAM" id="SSF55154">
    <property type="entry name" value="CYTH-like phosphatases"/>
    <property type="match status" value="1"/>
</dbReference>
<dbReference type="EMBL" id="MCFG01000345">
    <property type="protein sequence ID" value="ORX75639.1"/>
    <property type="molecule type" value="Genomic_DNA"/>
</dbReference>
<comment type="similarity">
    <text evidence="3 8">Belongs to the fungal TPase family.</text>
</comment>
<keyword evidence="8" id="KW-0506">mRNA capping</keyword>
<evidence type="ECO:0000256" key="9">
    <source>
        <dbReference type="SAM" id="MobiDB-lite"/>
    </source>
</evidence>
<dbReference type="EC" id="3.6.1.74" evidence="8"/>
<keyword evidence="4 8" id="KW-0507">mRNA processing</keyword>
<dbReference type="GO" id="GO:0004651">
    <property type="term" value="F:polynucleotide 5'-phosphatase activity"/>
    <property type="evidence" value="ECO:0007669"/>
    <property type="project" value="UniProtKB-UniRule"/>
</dbReference>
<protein>
    <recommendedName>
        <fullName evidence="8">mRNA-capping enzyme subunit beta</fullName>
        <ecNumber evidence="8">3.6.1.74</ecNumber>
    </recommendedName>
    <alternativeName>
        <fullName evidence="8">mRNA 5'-phosphatase</fullName>
    </alternativeName>
    <alternativeName>
        <fullName evidence="8">mRNA 5'-triphosphate monophosphatase</fullName>
    </alternativeName>
</protein>
<dbReference type="Gene3D" id="3.20.100.10">
    <property type="entry name" value="mRNA triphosphatase Cet1-like"/>
    <property type="match status" value="1"/>
</dbReference>
<feature type="domain" description="mRNA triphosphatase Cet1-like" evidence="10">
    <location>
        <begin position="63"/>
        <end position="252"/>
    </location>
</feature>
<dbReference type="PANTHER" id="PTHR28118:SF1">
    <property type="entry name" value="POLYNUCLEOTIDE 5'-TRIPHOSPHATASE CTL1-RELATED"/>
    <property type="match status" value="1"/>
</dbReference>
<evidence type="ECO:0000256" key="6">
    <source>
        <dbReference type="ARBA" id="ARBA00023242"/>
    </source>
</evidence>
<evidence type="ECO:0000313" key="12">
    <source>
        <dbReference type="Proteomes" id="UP000193944"/>
    </source>
</evidence>
<dbReference type="InterPro" id="IPR040343">
    <property type="entry name" value="Cet1/Ctl1"/>
</dbReference>
<reference evidence="11 12" key="1">
    <citation type="submission" date="2016-08" db="EMBL/GenBank/DDBJ databases">
        <title>A Parts List for Fungal Cellulosomes Revealed by Comparative Genomics.</title>
        <authorList>
            <consortium name="DOE Joint Genome Institute"/>
            <person name="Haitjema C.H."/>
            <person name="Gilmore S.P."/>
            <person name="Henske J.K."/>
            <person name="Solomon K.V."/>
            <person name="De Groot R."/>
            <person name="Kuo A."/>
            <person name="Mondo S.J."/>
            <person name="Salamov A.A."/>
            <person name="Labutti K."/>
            <person name="Zhao Z."/>
            <person name="Chiniquy J."/>
            <person name="Barry K."/>
            <person name="Brewer H.M."/>
            <person name="Purvine S.O."/>
            <person name="Wright A.T."/>
            <person name="Boxma B."/>
            <person name="Van Alen T."/>
            <person name="Hackstein J.H."/>
            <person name="Baker S.E."/>
            <person name="Grigoriev I.V."/>
            <person name="O'Malley M.A."/>
        </authorList>
    </citation>
    <scope>NUCLEOTIDE SEQUENCE [LARGE SCALE GENOMIC DNA]</scope>
    <source>
        <strain evidence="11 12">S4</strain>
    </source>
</reference>
<proteinExistence type="inferred from homology"/>
<sequence length="293" mass="34212">MKRANENTVESDRNKKRNTEEQKQNGNNAPVIIPHRILPSIFGILPLDDSINAISKFIEAHLSIPNVEIEGKLGVIMDNNTRERLYLPVQSETVLTRDFKGIRFVSDMTIKQHENYNKLLNELVVEGNKPNAKSAFFSYRHIHQLDSFFQVQGHKENLRLSFDEKSQKVLTFIKKVNVGHLNIYLPNSPLDLRISVNIEEEMDQNLIKDKQPSYERKKDRLSYKSHALQIDLTQVHQPSIDKKLIHELEIELDSKLLYQEQMKLKNKQTYSQSQYYNILGLFMNSLRILSRRG</sequence>
<dbReference type="CDD" id="cd07470">
    <property type="entry name" value="CYTH-like_mRNA_RTPase"/>
    <property type="match status" value="1"/>
</dbReference>
<feature type="compositionally biased region" description="Basic and acidic residues" evidence="9">
    <location>
        <begin position="10"/>
        <end position="23"/>
    </location>
</feature>
<evidence type="ECO:0000256" key="4">
    <source>
        <dbReference type="ARBA" id="ARBA00022664"/>
    </source>
</evidence>
<reference evidence="11 12" key="2">
    <citation type="submission" date="2016-08" db="EMBL/GenBank/DDBJ databases">
        <title>Pervasive Adenine N6-methylation of Active Genes in Fungi.</title>
        <authorList>
            <consortium name="DOE Joint Genome Institute"/>
            <person name="Mondo S.J."/>
            <person name="Dannebaum R.O."/>
            <person name="Kuo R.C."/>
            <person name="Labutti K."/>
            <person name="Haridas S."/>
            <person name="Kuo A."/>
            <person name="Salamov A."/>
            <person name="Ahrendt S.R."/>
            <person name="Lipzen A."/>
            <person name="Sullivan W."/>
            <person name="Andreopoulos W.B."/>
            <person name="Clum A."/>
            <person name="Lindquist E."/>
            <person name="Daum C."/>
            <person name="Ramamoorthy G.K."/>
            <person name="Gryganskyi A."/>
            <person name="Culley D."/>
            <person name="Magnuson J.K."/>
            <person name="James T.Y."/>
            <person name="O'Malley M.A."/>
            <person name="Stajich J.E."/>
            <person name="Spatafora J.W."/>
            <person name="Visel A."/>
            <person name="Grigoriev I.V."/>
        </authorList>
    </citation>
    <scope>NUCLEOTIDE SEQUENCE [LARGE SCALE GENOMIC DNA]</scope>
    <source>
        <strain evidence="11 12">S4</strain>
    </source>
</reference>
<name>A0A1Y1WQ15_9FUNG</name>
<comment type="cofactor">
    <cofactor evidence="1 8">
        <name>Mg(2+)</name>
        <dbReference type="ChEBI" id="CHEBI:18420"/>
    </cofactor>
</comment>
<dbReference type="OrthoDB" id="272147at2759"/>
<evidence type="ECO:0000256" key="3">
    <source>
        <dbReference type="ARBA" id="ARBA00006345"/>
    </source>
</evidence>
<dbReference type="Proteomes" id="UP000193944">
    <property type="component" value="Unassembled WGS sequence"/>
</dbReference>
<feature type="region of interest" description="Disordered" evidence="9">
    <location>
        <begin position="1"/>
        <end position="30"/>
    </location>
</feature>
<comment type="subcellular location">
    <subcellularLocation>
        <location evidence="2 8">Nucleus</location>
    </subcellularLocation>
</comment>
<evidence type="ECO:0000256" key="2">
    <source>
        <dbReference type="ARBA" id="ARBA00004123"/>
    </source>
</evidence>
<dbReference type="InterPro" id="IPR033469">
    <property type="entry name" value="CYTH-like_dom_sf"/>
</dbReference>
<dbReference type="InterPro" id="IPR004206">
    <property type="entry name" value="mRNA_triPase_Cet1"/>
</dbReference>
<dbReference type="STRING" id="1754192.A0A1Y1WQ15"/>
<organism evidence="11 12">
    <name type="scientific">Anaeromyces robustus</name>
    <dbReference type="NCBI Taxonomy" id="1754192"/>
    <lineage>
        <taxon>Eukaryota</taxon>
        <taxon>Fungi</taxon>
        <taxon>Fungi incertae sedis</taxon>
        <taxon>Chytridiomycota</taxon>
        <taxon>Chytridiomycota incertae sedis</taxon>
        <taxon>Neocallimastigomycetes</taxon>
        <taxon>Neocallimastigales</taxon>
        <taxon>Neocallimastigaceae</taxon>
        <taxon>Anaeromyces</taxon>
    </lineage>
</organism>
<dbReference type="PANTHER" id="PTHR28118">
    <property type="entry name" value="POLYNUCLEOTIDE 5'-TRIPHOSPHATASE-RELATED"/>
    <property type="match status" value="1"/>
</dbReference>
<evidence type="ECO:0000256" key="1">
    <source>
        <dbReference type="ARBA" id="ARBA00001946"/>
    </source>
</evidence>
<evidence type="ECO:0000256" key="7">
    <source>
        <dbReference type="ARBA" id="ARBA00047740"/>
    </source>
</evidence>
<dbReference type="GO" id="GO:0006370">
    <property type="term" value="P:7-methylguanosine mRNA capping"/>
    <property type="evidence" value="ECO:0007669"/>
    <property type="project" value="UniProtKB-UniRule"/>
</dbReference>
<gene>
    <name evidence="11" type="ORF">BCR32DRAFT_224911</name>
</gene>
<comment type="catalytic activity">
    <reaction evidence="7">
        <text>a 5'-end triphospho-ribonucleoside in mRNA + H2O = a 5'-end diphospho-ribonucleoside in mRNA + phosphate + H(+)</text>
        <dbReference type="Rhea" id="RHEA:67004"/>
        <dbReference type="Rhea" id="RHEA-COMP:17164"/>
        <dbReference type="Rhea" id="RHEA-COMP:17165"/>
        <dbReference type="ChEBI" id="CHEBI:15377"/>
        <dbReference type="ChEBI" id="CHEBI:15378"/>
        <dbReference type="ChEBI" id="CHEBI:43474"/>
        <dbReference type="ChEBI" id="CHEBI:167616"/>
        <dbReference type="ChEBI" id="CHEBI:167618"/>
        <dbReference type="EC" id="3.6.1.74"/>
    </reaction>
    <physiologicalReaction direction="left-to-right" evidence="7">
        <dbReference type="Rhea" id="RHEA:67005"/>
    </physiologicalReaction>
</comment>
<keyword evidence="6 8" id="KW-0539">Nucleus</keyword>
<keyword evidence="5 8" id="KW-0378">Hydrolase</keyword>
<dbReference type="Pfam" id="PF02940">
    <property type="entry name" value="mRNA_triPase"/>
    <property type="match status" value="1"/>
</dbReference>
<comment type="subunit">
    <text evidence="8">Heterodimer. The mRNA-capping enzyme is composed of two separate chains alpha and beta, respectively a mRNA guanylyltransferase and an mRNA 5'-triphosphate monophosphatase.</text>
</comment>
<comment type="function">
    <text evidence="8">First step of mRNA capping. Converts the 5'-triphosphate end of a nascent mRNA chain into a diphosphate end.</text>
</comment>
<comment type="caution">
    <text evidence="11">The sequence shown here is derived from an EMBL/GenBank/DDBJ whole genome shotgun (WGS) entry which is preliminary data.</text>
</comment>
<evidence type="ECO:0000256" key="8">
    <source>
        <dbReference type="RuleBase" id="RU367053"/>
    </source>
</evidence>
<evidence type="ECO:0000259" key="10">
    <source>
        <dbReference type="Pfam" id="PF02940"/>
    </source>
</evidence>
<keyword evidence="12" id="KW-1185">Reference proteome</keyword>
<dbReference type="AlphaFoldDB" id="A0A1Y1WQ15"/>
<accession>A0A1Y1WQ15</accession>
<dbReference type="GO" id="GO:0140818">
    <property type="term" value="F:mRNA 5'-triphosphate monophosphatase activity"/>
    <property type="evidence" value="ECO:0007669"/>
    <property type="project" value="UniProtKB-EC"/>
</dbReference>
<evidence type="ECO:0000313" key="11">
    <source>
        <dbReference type="EMBL" id="ORX75639.1"/>
    </source>
</evidence>
<dbReference type="GO" id="GO:0031533">
    <property type="term" value="C:mRNA capping enzyme complex"/>
    <property type="evidence" value="ECO:0007669"/>
    <property type="project" value="UniProtKB-UniRule"/>
</dbReference>